<dbReference type="PANTHER" id="PTHR34846">
    <property type="entry name" value="4-CARBOXYMUCONOLACTONE DECARBOXYLASE FAMILY PROTEIN (AFU_ORTHOLOGUE AFUA_6G11590)"/>
    <property type="match status" value="1"/>
</dbReference>
<dbReference type="Proteomes" id="UP000664904">
    <property type="component" value="Chromosome"/>
</dbReference>
<gene>
    <name evidence="2" type="ORF">J5O05_15690</name>
</gene>
<dbReference type="InterPro" id="IPR004675">
    <property type="entry name" value="AhpD_core"/>
</dbReference>
<dbReference type="SUPFAM" id="SSF69118">
    <property type="entry name" value="AhpD-like"/>
    <property type="match status" value="1"/>
</dbReference>
<dbReference type="Gene3D" id="1.20.1290.10">
    <property type="entry name" value="AhpD-like"/>
    <property type="match status" value="1"/>
</dbReference>
<dbReference type="RefSeq" id="WP_208842860.1">
    <property type="nucleotide sequence ID" value="NZ_CP072133.1"/>
</dbReference>
<organism evidence="2 3">
    <name type="scientific">Pseudoalteromonas xiamenensis</name>
    <dbReference type="NCBI Taxonomy" id="882626"/>
    <lineage>
        <taxon>Bacteria</taxon>
        <taxon>Pseudomonadati</taxon>
        <taxon>Pseudomonadota</taxon>
        <taxon>Gammaproteobacteria</taxon>
        <taxon>Alteromonadales</taxon>
        <taxon>Pseudoalteromonadaceae</taxon>
        <taxon>Pseudoalteromonas</taxon>
    </lineage>
</organism>
<dbReference type="PANTHER" id="PTHR34846:SF10">
    <property type="entry name" value="CYTOPLASMIC PROTEIN"/>
    <property type="match status" value="1"/>
</dbReference>
<dbReference type="NCBIfam" id="TIGR00778">
    <property type="entry name" value="ahpD_dom"/>
    <property type="match status" value="1"/>
</dbReference>
<evidence type="ECO:0000313" key="3">
    <source>
        <dbReference type="Proteomes" id="UP000664904"/>
    </source>
</evidence>
<dbReference type="GO" id="GO:0051920">
    <property type="term" value="F:peroxiredoxin activity"/>
    <property type="evidence" value="ECO:0007669"/>
    <property type="project" value="InterPro"/>
</dbReference>
<feature type="domain" description="Carboxymuconolactone decarboxylase-like" evidence="1">
    <location>
        <begin position="32"/>
        <end position="98"/>
    </location>
</feature>
<proteinExistence type="predicted"/>
<evidence type="ECO:0000259" key="1">
    <source>
        <dbReference type="Pfam" id="PF02627"/>
    </source>
</evidence>
<protein>
    <submittedName>
        <fullName evidence="2">Carboxymuconolactone decarboxylase family protein</fullName>
    </submittedName>
</protein>
<name>A0A975DGM2_9GAMM</name>
<dbReference type="KEGG" id="pxi:J5O05_15690"/>
<dbReference type="InterPro" id="IPR003779">
    <property type="entry name" value="CMD-like"/>
</dbReference>
<evidence type="ECO:0000313" key="2">
    <source>
        <dbReference type="EMBL" id="QTH71219.1"/>
    </source>
</evidence>
<sequence>MSNRANYIELAPQGLKILLEQEGFLRTQFEQSDTLTLSIWELVKLRVSQINECAYCLDMHSKDALKLGETWSRIVGLSAWRDMPQYSNRERTALDLAEQLTLGKTIDETNYQMAIEVFGEKALVILTFAINAINSWNRIVKVFKPEVGHYQA</sequence>
<dbReference type="EMBL" id="CP072133">
    <property type="protein sequence ID" value="QTH71219.1"/>
    <property type="molecule type" value="Genomic_DNA"/>
</dbReference>
<keyword evidence="3" id="KW-1185">Reference proteome</keyword>
<reference evidence="2" key="1">
    <citation type="submission" date="2021-03" db="EMBL/GenBank/DDBJ databases">
        <title>Complete Genome of Pseudoalteromonas xiamenensis STKMTI.2, a new potential marine bacterium producing anti-Vibrio compounds.</title>
        <authorList>
            <person name="Handayani D.P."/>
            <person name="Isnansetyo A."/>
            <person name="Istiqomah I."/>
            <person name="Jumina J."/>
        </authorList>
    </citation>
    <scope>NUCLEOTIDE SEQUENCE</scope>
    <source>
        <strain evidence="2">STKMTI.2</strain>
    </source>
</reference>
<accession>A0A975DGM2</accession>
<dbReference type="Pfam" id="PF02627">
    <property type="entry name" value="CMD"/>
    <property type="match status" value="1"/>
</dbReference>
<dbReference type="AlphaFoldDB" id="A0A975DGM2"/>
<dbReference type="InterPro" id="IPR029032">
    <property type="entry name" value="AhpD-like"/>
</dbReference>